<dbReference type="EMBL" id="MN739080">
    <property type="protein sequence ID" value="QHS87293.1"/>
    <property type="molecule type" value="Genomic_DNA"/>
</dbReference>
<organism evidence="1">
    <name type="scientific">viral metagenome</name>
    <dbReference type="NCBI Taxonomy" id="1070528"/>
    <lineage>
        <taxon>unclassified sequences</taxon>
        <taxon>metagenomes</taxon>
        <taxon>organismal metagenomes</taxon>
    </lineage>
</organism>
<accession>A0A6C0B739</accession>
<dbReference type="AlphaFoldDB" id="A0A6C0B739"/>
<proteinExistence type="predicted"/>
<reference evidence="1" key="1">
    <citation type="journal article" date="2020" name="Nature">
        <title>Giant virus diversity and host interactions through global metagenomics.</title>
        <authorList>
            <person name="Schulz F."/>
            <person name="Roux S."/>
            <person name="Paez-Espino D."/>
            <person name="Jungbluth S."/>
            <person name="Walsh D.A."/>
            <person name="Denef V.J."/>
            <person name="McMahon K.D."/>
            <person name="Konstantinidis K.T."/>
            <person name="Eloe-Fadrosh E.A."/>
            <person name="Kyrpides N.C."/>
            <person name="Woyke T."/>
        </authorList>
    </citation>
    <scope>NUCLEOTIDE SEQUENCE</scope>
    <source>
        <strain evidence="1">GVMAG-M-3300010157-4</strain>
    </source>
</reference>
<protein>
    <submittedName>
        <fullName evidence="1">Uncharacterized protein</fullName>
    </submittedName>
</protein>
<sequence length="173" mass="18647">MDPVQEPLSVFTAIIPDTEPTAIIPDTVSTPNAVSTPDPITNTCESCDKKIILADAIICKLCDEDYDSDNEPSDKKDPHLFCKKCTRRCFVCELSGCTDCVEVVCCDCGERMCSDCRNGDDLCGCYGHCSSCGTEVNRGSDGWPCGACDQWLCSGCCRCDNSCPECGTGDDDE</sequence>
<evidence type="ECO:0000313" key="1">
    <source>
        <dbReference type="EMBL" id="QHS87293.1"/>
    </source>
</evidence>
<name>A0A6C0B739_9ZZZZ</name>